<proteinExistence type="predicted"/>
<reference evidence="1 2" key="1">
    <citation type="submission" date="2017-06" db="EMBL/GenBank/DDBJ databases">
        <title>Genome variation in co-occurring toxic Cylindrospermopsis raciborskii strains determines phenotypic plasticity.</title>
        <authorList>
            <person name="Willis A."/>
            <person name="Woodhouse J."/>
            <person name="Ongley S."/>
            <person name="Jex A."/>
            <person name="Burford M."/>
            <person name="Neilan B."/>
        </authorList>
    </citation>
    <scope>NUCLEOTIDE SEQUENCE [LARGE SCALE GENOMIC DNA]</scope>
    <source>
        <strain evidence="1 2">C07</strain>
    </source>
</reference>
<keyword evidence="2" id="KW-1185">Reference proteome</keyword>
<accession>A0ABX4WGT6</accession>
<gene>
    <name evidence="1" type="ORF">CEP15_19485</name>
</gene>
<evidence type="ECO:0000313" key="1">
    <source>
        <dbReference type="EMBL" id="PNJ90426.1"/>
    </source>
</evidence>
<name>A0ABX4WGT6_9CYAN</name>
<dbReference type="Pfam" id="PF13711">
    <property type="entry name" value="DUF4160"/>
    <property type="match status" value="1"/>
</dbReference>
<sequence length="107" mass="12053">MAAKSDCMLILHRIDSLPNVVIIIEPSSENLTMPRVAFFFGISIYMYMDDHGIPHCHAMYGDFAGSFSLEDGEPLAGEMPPAQAKKIKIFILNNQVELLEKWHELSD</sequence>
<evidence type="ECO:0000313" key="2">
    <source>
        <dbReference type="Proteomes" id="UP000236284"/>
    </source>
</evidence>
<dbReference type="EMBL" id="NJHS01000465">
    <property type="protein sequence ID" value="PNJ90426.1"/>
    <property type="molecule type" value="Genomic_DNA"/>
</dbReference>
<organism evidence="1 2">
    <name type="scientific">Cylindrospermopsis raciborskii C07</name>
    <dbReference type="NCBI Taxonomy" id="2014886"/>
    <lineage>
        <taxon>Bacteria</taxon>
        <taxon>Bacillati</taxon>
        <taxon>Cyanobacteriota</taxon>
        <taxon>Cyanophyceae</taxon>
        <taxon>Nostocales</taxon>
        <taxon>Aphanizomenonaceae</taxon>
        <taxon>Cylindrospermopsis</taxon>
    </lineage>
</organism>
<protein>
    <recommendedName>
        <fullName evidence="3">DUF4160 domain-containing protein</fullName>
    </recommendedName>
</protein>
<dbReference type="InterPro" id="IPR025427">
    <property type="entry name" value="DUF4160"/>
</dbReference>
<evidence type="ECO:0008006" key="3">
    <source>
        <dbReference type="Google" id="ProtNLM"/>
    </source>
</evidence>
<dbReference type="Proteomes" id="UP000236284">
    <property type="component" value="Unassembled WGS sequence"/>
</dbReference>
<comment type="caution">
    <text evidence="1">The sequence shown here is derived from an EMBL/GenBank/DDBJ whole genome shotgun (WGS) entry which is preliminary data.</text>
</comment>